<dbReference type="OrthoDB" id="9795403at2"/>
<keyword evidence="5 8" id="KW-0812">Transmembrane</keyword>
<evidence type="ECO:0000256" key="4">
    <source>
        <dbReference type="ARBA" id="ARBA00022475"/>
    </source>
</evidence>
<sequence>MITRADRLARWLVCGIPIAFLLVFFGIPSAIMIVAAFRTPAESGGLLPLIPPDQGLTTTAALAVLRHWPDLFTLDNLRELIQEPLYAGLFLKSAGYAALTTAICLVAAYPLAWWIARSDRRRRDLLLILVILPFWSNFLIRIYAWMIILSPRGYLMHGVNSLIGWMGFAPVEALYTPAAVILVLVYVHLPFFILPLYASLEKQDPLLLDAARDLGANGWHCFWQVIWPLSLPGVYAGIALVFTPCLGIFAVPELVGGTRSILIGNLIKQQFLDSRDWPLGSALSLALVGIVLALIGLATLAARVKGTARAASQRGTQKSAHRSAQPASAAVATGRRSS</sequence>
<keyword evidence="6 8" id="KW-1133">Transmembrane helix</keyword>
<organism evidence="9 10">
    <name type="scientific">Cupriavidus metallidurans</name>
    <dbReference type="NCBI Taxonomy" id="119219"/>
    <lineage>
        <taxon>Bacteria</taxon>
        <taxon>Pseudomonadati</taxon>
        <taxon>Pseudomonadota</taxon>
        <taxon>Betaproteobacteria</taxon>
        <taxon>Burkholderiales</taxon>
        <taxon>Burkholderiaceae</taxon>
        <taxon>Cupriavidus</taxon>
    </lineage>
</organism>
<feature type="transmembrane region" description="Helical" evidence="8">
    <location>
        <begin position="277"/>
        <end position="302"/>
    </location>
</feature>
<evidence type="ECO:0000313" key="10">
    <source>
        <dbReference type="Proteomes" id="UP000253772"/>
    </source>
</evidence>
<dbReference type="PANTHER" id="PTHR42929:SF1">
    <property type="entry name" value="INNER MEMBRANE ABC TRANSPORTER PERMEASE PROTEIN YDCU-RELATED"/>
    <property type="match status" value="1"/>
</dbReference>
<proteinExistence type="inferred from homology"/>
<gene>
    <name evidence="9" type="ORF">DDF84_021690</name>
</gene>
<comment type="similarity">
    <text evidence="2">Belongs to the binding-protein-dependent transport system permease family. CysTW subfamily.</text>
</comment>
<keyword evidence="7 8" id="KW-0472">Membrane</keyword>
<dbReference type="Pfam" id="PF00528">
    <property type="entry name" value="BPD_transp_1"/>
    <property type="match status" value="1"/>
</dbReference>
<dbReference type="CDD" id="cd06261">
    <property type="entry name" value="TM_PBP2"/>
    <property type="match status" value="1"/>
</dbReference>
<evidence type="ECO:0000256" key="1">
    <source>
        <dbReference type="ARBA" id="ARBA00004651"/>
    </source>
</evidence>
<dbReference type="PANTHER" id="PTHR42929">
    <property type="entry name" value="INNER MEMBRANE ABC TRANSPORTER PERMEASE PROTEIN YDCU-RELATED-RELATED"/>
    <property type="match status" value="1"/>
</dbReference>
<evidence type="ECO:0000256" key="5">
    <source>
        <dbReference type="ARBA" id="ARBA00022692"/>
    </source>
</evidence>
<dbReference type="InterPro" id="IPR035906">
    <property type="entry name" value="MetI-like_sf"/>
</dbReference>
<dbReference type="PROSITE" id="PS50928">
    <property type="entry name" value="ABC_TM1"/>
    <property type="match status" value="1"/>
</dbReference>
<dbReference type="AlphaFoldDB" id="A0A2L0X3C3"/>
<reference evidence="9 10" key="1">
    <citation type="submission" date="2019-03" db="EMBL/GenBank/DDBJ databases">
        <title>Comparative insights into the high quality Complete genome sequence of highly metal resistant Cupriavidus metallidurans strain BS1 isolated from a gold-copper mine.</title>
        <authorList>
            <person name="Mazhar H.S."/>
            <person name="Rensing C."/>
        </authorList>
    </citation>
    <scope>NUCLEOTIDE SEQUENCE [LARGE SCALE GENOMIC DNA]</scope>
    <source>
        <strain evidence="9 10">BS1</strain>
    </source>
</reference>
<keyword evidence="3 8" id="KW-0813">Transport</keyword>
<dbReference type="Gene3D" id="1.10.3720.10">
    <property type="entry name" value="MetI-like"/>
    <property type="match status" value="1"/>
</dbReference>
<name>A0A2L0X3C3_9BURK</name>
<dbReference type="GO" id="GO:0005886">
    <property type="term" value="C:plasma membrane"/>
    <property type="evidence" value="ECO:0007669"/>
    <property type="project" value="UniProtKB-SubCell"/>
</dbReference>
<feature type="transmembrane region" description="Helical" evidence="8">
    <location>
        <begin position="12"/>
        <end position="37"/>
    </location>
</feature>
<protein>
    <submittedName>
        <fullName evidence="9">ABC transporter permease</fullName>
    </submittedName>
</protein>
<dbReference type="EMBL" id="CP037901">
    <property type="protein sequence ID" value="QBP12359.1"/>
    <property type="molecule type" value="Genomic_DNA"/>
</dbReference>
<evidence type="ECO:0000256" key="8">
    <source>
        <dbReference type="RuleBase" id="RU363032"/>
    </source>
</evidence>
<evidence type="ECO:0000256" key="2">
    <source>
        <dbReference type="ARBA" id="ARBA00007069"/>
    </source>
</evidence>
<feature type="transmembrane region" description="Helical" evidence="8">
    <location>
        <begin position="125"/>
        <end position="148"/>
    </location>
</feature>
<evidence type="ECO:0000256" key="3">
    <source>
        <dbReference type="ARBA" id="ARBA00022448"/>
    </source>
</evidence>
<dbReference type="GO" id="GO:0055085">
    <property type="term" value="P:transmembrane transport"/>
    <property type="evidence" value="ECO:0007669"/>
    <property type="project" value="InterPro"/>
</dbReference>
<dbReference type="RefSeq" id="WP_017513311.1">
    <property type="nucleotide sequence ID" value="NZ_CP026544.1"/>
</dbReference>
<evidence type="ECO:0000313" key="9">
    <source>
        <dbReference type="EMBL" id="QBP12359.1"/>
    </source>
</evidence>
<accession>A0A2L0X3C3</accession>
<comment type="subcellular location">
    <subcellularLocation>
        <location evidence="1 8">Cell membrane</location>
        <topology evidence="1 8">Multi-pass membrane protein</topology>
    </subcellularLocation>
</comment>
<feature type="transmembrane region" description="Helical" evidence="8">
    <location>
        <begin position="178"/>
        <end position="198"/>
    </location>
</feature>
<evidence type="ECO:0000256" key="6">
    <source>
        <dbReference type="ARBA" id="ARBA00022989"/>
    </source>
</evidence>
<dbReference type="InterPro" id="IPR000515">
    <property type="entry name" value="MetI-like"/>
</dbReference>
<dbReference type="SUPFAM" id="SSF161098">
    <property type="entry name" value="MetI-like"/>
    <property type="match status" value="1"/>
</dbReference>
<feature type="transmembrane region" description="Helical" evidence="8">
    <location>
        <begin position="94"/>
        <end position="113"/>
    </location>
</feature>
<dbReference type="Proteomes" id="UP000253772">
    <property type="component" value="Chromosome c2"/>
</dbReference>
<keyword evidence="4" id="KW-1003">Cell membrane</keyword>
<evidence type="ECO:0000256" key="7">
    <source>
        <dbReference type="ARBA" id="ARBA00023136"/>
    </source>
</evidence>